<evidence type="ECO:0000259" key="9">
    <source>
        <dbReference type="PROSITE" id="PS51202"/>
    </source>
</evidence>
<dbReference type="GO" id="GO:0005886">
    <property type="term" value="C:plasma membrane"/>
    <property type="evidence" value="ECO:0007669"/>
    <property type="project" value="InterPro"/>
</dbReference>
<evidence type="ECO:0000313" key="11">
    <source>
        <dbReference type="Proteomes" id="UP000196573"/>
    </source>
</evidence>
<evidence type="ECO:0000256" key="4">
    <source>
        <dbReference type="ARBA" id="ARBA00022737"/>
    </source>
</evidence>
<dbReference type="AlphaFoldDB" id="A0A1X7AJV2"/>
<name>A0A1X7AJV2_9GAMM</name>
<keyword evidence="4" id="KW-0677">Repeat</keyword>
<dbReference type="NCBIfam" id="NF007031">
    <property type="entry name" value="PRK09496.1-2"/>
    <property type="match status" value="1"/>
</dbReference>
<dbReference type="InterPro" id="IPR006037">
    <property type="entry name" value="RCK_C"/>
</dbReference>
<dbReference type="InterPro" id="IPR050721">
    <property type="entry name" value="Trk_Ktr_HKT_K-transport"/>
</dbReference>
<dbReference type="EMBL" id="FWPT01000004">
    <property type="protein sequence ID" value="SMA46427.1"/>
    <property type="molecule type" value="Genomic_DNA"/>
</dbReference>
<dbReference type="InterPro" id="IPR036721">
    <property type="entry name" value="RCK_C_sf"/>
</dbReference>
<gene>
    <name evidence="10" type="primary">trkA</name>
    <name evidence="10" type="ORF">EHSB41UT_02170</name>
</gene>
<dbReference type="PROSITE" id="PS51202">
    <property type="entry name" value="RCK_C"/>
    <property type="match status" value="2"/>
</dbReference>
<dbReference type="Proteomes" id="UP000196573">
    <property type="component" value="Unassembled WGS sequence"/>
</dbReference>
<dbReference type="FunFam" id="3.40.50.720:FF:000027">
    <property type="entry name" value="Trk system potassium transporter TrkA"/>
    <property type="match status" value="1"/>
</dbReference>
<keyword evidence="3" id="KW-0633">Potassium transport</keyword>
<dbReference type="PRINTS" id="PR00335">
    <property type="entry name" value="KUPTAKETRKA"/>
</dbReference>
<dbReference type="Gene3D" id="3.40.50.720">
    <property type="entry name" value="NAD(P)-binding Rossmann-like Domain"/>
    <property type="match status" value="2"/>
</dbReference>
<keyword evidence="6" id="KW-0520">NAD</keyword>
<dbReference type="RefSeq" id="WP_087109684.1">
    <property type="nucleotide sequence ID" value="NZ_CBCSCN010000002.1"/>
</dbReference>
<reference evidence="10 11" key="1">
    <citation type="submission" date="2017-03" db="EMBL/GenBank/DDBJ databases">
        <authorList>
            <person name="Afonso C.L."/>
            <person name="Miller P.J."/>
            <person name="Scott M.A."/>
            <person name="Spackman E."/>
            <person name="Goraichik I."/>
            <person name="Dimitrov K.M."/>
            <person name="Suarez D.L."/>
            <person name="Swayne D.E."/>
        </authorList>
    </citation>
    <scope>NUCLEOTIDE SEQUENCE [LARGE SCALE GENOMIC DNA]</scope>
    <source>
        <strain evidence="10">SB41UT1</strain>
    </source>
</reference>
<dbReference type="Gene3D" id="3.30.70.1450">
    <property type="entry name" value="Regulator of K+ conductance, C-terminal domain"/>
    <property type="match status" value="2"/>
</dbReference>
<feature type="domain" description="RCK C-terminal" evidence="9">
    <location>
        <begin position="367"/>
        <end position="452"/>
    </location>
</feature>
<dbReference type="OrthoDB" id="9775180at2"/>
<dbReference type="PROSITE" id="PS51201">
    <property type="entry name" value="RCK_N"/>
    <property type="match status" value="2"/>
</dbReference>
<dbReference type="InterPro" id="IPR003148">
    <property type="entry name" value="RCK_N"/>
</dbReference>
<dbReference type="Pfam" id="PF02080">
    <property type="entry name" value="TrkA_C"/>
    <property type="match status" value="2"/>
</dbReference>
<keyword evidence="7" id="KW-0406">Ion transport</keyword>
<evidence type="ECO:0000256" key="2">
    <source>
        <dbReference type="ARBA" id="ARBA00022448"/>
    </source>
</evidence>
<organism evidence="10 11">
    <name type="scientific">Parendozoicomonas haliclonae</name>
    <dbReference type="NCBI Taxonomy" id="1960125"/>
    <lineage>
        <taxon>Bacteria</taxon>
        <taxon>Pseudomonadati</taxon>
        <taxon>Pseudomonadota</taxon>
        <taxon>Gammaproteobacteria</taxon>
        <taxon>Oceanospirillales</taxon>
        <taxon>Endozoicomonadaceae</taxon>
        <taxon>Parendozoicomonas</taxon>
    </lineage>
</organism>
<feature type="domain" description="RCK N-terminal" evidence="8">
    <location>
        <begin position="231"/>
        <end position="347"/>
    </location>
</feature>
<dbReference type="PANTHER" id="PTHR43833">
    <property type="entry name" value="POTASSIUM CHANNEL PROTEIN 2-RELATED-RELATED"/>
    <property type="match status" value="1"/>
</dbReference>
<dbReference type="SUPFAM" id="SSF116726">
    <property type="entry name" value="TrkA C-terminal domain-like"/>
    <property type="match status" value="2"/>
</dbReference>
<dbReference type="InterPro" id="IPR006036">
    <property type="entry name" value="K_uptake_TrkA"/>
</dbReference>
<protein>
    <recommendedName>
        <fullName evidence="1">Trk system potassium uptake protein TrkA</fullName>
    </recommendedName>
</protein>
<feature type="domain" description="RCK C-terminal" evidence="9">
    <location>
        <begin position="142"/>
        <end position="226"/>
    </location>
</feature>
<dbReference type="NCBIfam" id="NF007030">
    <property type="entry name" value="PRK09496.1-1"/>
    <property type="match status" value="1"/>
</dbReference>
<evidence type="ECO:0000256" key="1">
    <source>
        <dbReference type="ARBA" id="ARBA00017378"/>
    </source>
</evidence>
<accession>A0A1X7AJV2</accession>
<evidence type="ECO:0000256" key="5">
    <source>
        <dbReference type="ARBA" id="ARBA00022958"/>
    </source>
</evidence>
<feature type="domain" description="RCK N-terminal" evidence="8">
    <location>
        <begin position="1"/>
        <end position="122"/>
    </location>
</feature>
<evidence type="ECO:0000256" key="6">
    <source>
        <dbReference type="ARBA" id="ARBA00023027"/>
    </source>
</evidence>
<dbReference type="SUPFAM" id="SSF51735">
    <property type="entry name" value="NAD(P)-binding Rossmann-fold domains"/>
    <property type="match status" value="2"/>
</dbReference>
<dbReference type="FunFam" id="3.40.50.720:FF:000042">
    <property type="entry name" value="Trk system potassium transporter TrkA"/>
    <property type="match status" value="1"/>
</dbReference>
<dbReference type="NCBIfam" id="NF007039">
    <property type="entry name" value="PRK09496.3-2"/>
    <property type="match status" value="1"/>
</dbReference>
<proteinExistence type="predicted"/>
<keyword evidence="5" id="KW-0630">Potassium</keyword>
<evidence type="ECO:0000313" key="10">
    <source>
        <dbReference type="EMBL" id="SMA46427.1"/>
    </source>
</evidence>
<evidence type="ECO:0000256" key="3">
    <source>
        <dbReference type="ARBA" id="ARBA00022538"/>
    </source>
</evidence>
<keyword evidence="11" id="KW-1185">Reference proteome</keyword>
<dbReference type="PANTHER" id="PTHR43833:SF5">
    <property type="entry name" value="TRK SYSTEM POTASSIUM UPTAKE PROTEIN TRKA"/>
    <property type="match status" value="1"/>
</dbReference>
<dbReference type="InterPro" id="IPR036291">
    <property type="entry name" value="NAD(P)-bd_dom_sf"/>
</dbReference>
<evidence type="ECO:0000256" key="7">
    <source>
        <dbReference type="ARBA" id="ARBA00023065"/>
    </source>
</evidence>
<dbReference type="NCBIfam" id="NF007032">
    <property type="entry name" value="PRK09496.1-4"/>
    <property type="match status" value="1"/>
</dbReference>
<dbReference type="GO" id="GO:0015079">
    <property type="term" value="F:potassium ion transmembrane transporter activity"/>
    <property type="evidence" value="ECO:0007669"/>
    <property type="project" value="InterPro"/>
</dbReference>
<dbReference type="FunFam" id="3.30.70.1450:FF:000001">
    <property type="entry name" value="Trk system potassium transporter TrkA"/>
    <property type="match status" value="1"/>
</dbReference>
<evidence type="ECO:0000259" key="8">
    <source>
        <dbReference type="PROSITE" id="PS51201"/>
    </source>
</evidence>
<dbReference type="Pfam" id="PF02254">
    <property type="entry name" value="TrkA_N"/>
    <property type="match status" value="2"/>
</dbReference>
<sequence length="457" mass="50404">MKIIILGAGQVGGTLAENLANEENDITIVDTDNARLRDLQEKLDIRTVHGMASFPSVLKQAGADDADMLVAVTNSDEVNMVACQIAFTMFHTPTKIARIRQAAYLTRTGLFSEEAFPVDVLISPEQVVTTHIKRLIEHPGALQVLDFANGRLQMVAVKAYYGGPLVNQELRTIREHMPNVDTRVAAIFRRGQAINPEGTTVIEADDEVFFIADRRHIRDVMSELRRLDHDYKRIIIAGGGNIGLRLAQAIEDRYNVKIIERNHDRCHTLSQELNRTIVFHGNASDKDLLQSESIEGTDIFIALTNDDEANVMSSMLAKRLGARKVMALINNPAYVDLVQGGEIDIAISPQLVTIGSLLRHVRRGDVVNVHSLRRGAAEAIEAIAHGDKHSSKVVGRTIGEVALPPGATIGAIVRNDEVLIAHDHIEIEAGDHVILFLTDKKRITEVEKLFQVGIAFF</sequence>
<keyword evidence="2" id="KW-0813">Transport</keyword>